<accession>A0AC61PMF0</accession>
<evidence type="ECO:0000313" key="2">
    <source>
        <dbReference type="Proteomes" id="UP000192328"/>
    </source>
</evidence>
<reference evidence="1" key="1">
    <citation type="submission" date="2017-04" db="EMBL/GenBank/DDBJ databases">
        <authorList>
            <person name="Varghese N."/>
            <person name="Submissions S."/>
        </authorList>
    </citation>
    <scope>NUCLEOTIDE SEQUENCE</scope>
    <source>
        <strain evidence="1">WTE2008</strain>
    </source>
</reference>
<evidence type="ECO:0000313" key="1">
    <source>
        <dbReference type="EMBL" id="SMC67593.1"/>
    </source>
</evidence>
<sequence length="269" mass="31012">MKLTIRQVPLFLLLLILLFSVLPAPVVGEDAPPEEIVDEVLLDSDPEETDGEETGSTARDALIDDIIDLGESLYKKANGKSQRAHYKSDIYICKNFTVYLFRQNRDKYRMAEYPDVPLVIPDNLPSSECKPYYYGFLWKDIPAEKGNPFYEAAQFRYDKSLSKEDNMELALAFMREVKRGDYFQMSADYEYGKGAHSAIMISDYDPETNTVHWMDSNMRGGKKNGIRYGLVQFDEVKEIDWWAKAFCHKKRGATIYRLRDDIIFAGSNE</sequence>
<organism evidence="1 2">
    <name type="scientific">Aristaeella lactis</name>
    <dbReference type="NCBI Taxonomy" id="3046383"/>
    <lineage>
        <taxon>Bacteria</taxon>
        <taxon>Bacillati</taxon>
        <taxon>Bacillota</taxon>
        <taxon>Clostridia</taxon>
        <taxon>Eubacteriales</taxon>
        <taxon>Aristaeellaceae</taxon>
        <taxon>Aristaeella</taxon>
    </lineage>
</organism>
<keyword evidence="2" id="KW-1185">Reference proteome</keyword>
<proteinExistence type="predicted"/>
<dbReference type="Proteomes" id="UP000192328">
    <property type="component" value="Unassembled WGS sequence"/>
</dbReference>
<dbReference type="EMBL" id="FWXZ01000003">
    <property type="protein sequence ID" value="SMC67593.1"/>
    <property type="molecule type" value="Genomic_DNA"/>
</dbReference>
<name>A0AC61PMF0_9FIRM</name>
<gene>
    <name evidence="1" type="ORF">SAMN06297397_1952</name>
</gene>
<comment type="caution">
    <text evidence="1">The sequence shown here is derived from an EMBL/GenBank/DDBJ whole genome shotgun (WGS) entry which is preliminary data.</text>
</comment>
<protein>
    <submittedName>
        <fullName evidence="1">Uncharacterized protein</fullName>
    </submittedName>
</protein>